<dbReference type="Gene3D" id="2.20.28.10">
    <property type="match status" value="1"/>
</dbReference>
<keyword evidence="7" id="KW-0378">Hydrolase</keyword>
<keyword evidence="2 5" id="KW-0547">Nucleotide-binding</keyword>
<evidence type="ECO:0000313" key="8">
    <source>
        <dbReference type="Proteomes" id="UP001516464"/>
    </source>
</evidence>
<protein>
    <recommendedName>
        <fullName evidence="1">DNA helicase</fullName>
        <ecNumber evidence="1">3.6.4.12</ecNumber>
    </recommendedName>
</protein>
<dbReference type="Pfam" id="PF17855">
    <property type="entry name" value="MCM_lid"/>
    <property type="match status" value="1"/>
</dbReference>
<keyword evidence="8" id="KW-1185">Reference proteome</keyword>
<dbReference type="PROSITE" id="PS00847">
    <property type="entry name" value="MCM_1"/>
    <property type="match status" value="1"/>
</dbReference>
<dbReference type="InterPro" id="IPR003593">
    <property type="entry name" value="AAA+_ATPase"/>
</dbReference>
<comment type="similarity">
    <text evidence="5">Belongs to the MCM family.</text>
</comment>
<dbReference type="InterPro" id="IPR041562">
    <property type="entry name" value="MCM_lid"/>
</dbReference>
<keyword evidence="7" id="KW-0347">Helicase</keyword>
<dbReference type="GO" id="GO:0004386">
    <property type="term" value="F:helicase activity"/>
    <property type="evidence" value="ECO:0007669"/>
    <property type="project" value="UniProtKB-KW"/>
</dbReference>
<dbReference type="Pfam" id="PF17207">
    <property type="entry name" value="MCM_OB"/>
    <property type="match status" value="1"/>
</dbReference>
<evidence type="ECO:0000259" key="6">
    <source>
        <dbReference type="PROSITE" id="PS50051"/>
    </source>
</evidence>
<organism evidence="7 8">
    <name type="scientific">Astathelohania contejeani</name>
    <dbReference type="NCBI Taxonomy" id="164912"/>
    <lineage>
        <taxon>Eukaryota</taxon>
        <taxon>Fungi</taxon>
        <taxon>Fungi incertae sedis</taxon>
        <taxon>Microsporidia</taxon>
        <taxon>Astathelohaniidae</taxon>
        <taxon>Astathelohania</taxon>
    </lineage>
</organism>
<dbReference type="SMART" id="SM00382">
    <property type="entry name" value="AAA"/>
    <property type="match status" value="1"/>
</dbReference>
<dbReference type="PANTHER" id="PTHR11630:SF48">
    <property type="entry name" value="DNA HELICASE MCM9"/>
    <property type="match status" value="1"/>
</dbReference>
<evidence type="ECO:0000256" key="4">
    <source>
        <dbReference type="ARBA" id="ARBA00023125"/>
    </source>
</evidence>
<dbReference type="Gene3D" id="2.40.50.140">
    <property type="entry name" value="Nucleic acid-binding proteins"/>
    <property type="match status" value="1"/>
</dbReference>
<evidence type="ECO:0000256" key="3">
    <source>
        <dbReference type="ARBA" id="ARBA00022840"/>
    </source>
</evidence>
<gene>
    <name evidence="7" type="primary">MCM9</name>
    <name evidence="7" type="ORF">TCON_0930</name>
</gene>
<evidence type="ECO:0000313" key="7">
    <source>
        <dbReference type="EMBL" id="KAF7683875.1"/>
    </source>
</evidence>
<evidence type="ECO:0000256" key="1">
    <source>
        <dbReference type="ARBA" id="ARBA00012551"/>
    </source>
</evidence>
<proteinExistence type="inferred from homology"/>
<comment type="caution">
    <text evidence="7">The sequence shown here is derived from an EMBL/GenBank/DDBJ whole genome shotgun (WGS) entry which is preliminary data.</text>
</comment>
<dbReference type="EMBL" id="SBIQ01000044">
    <property type="protein sequence ID" value="KAF7683875.1"/>
    <property type="molecule type" value="Genomic_DNA"/>
</dbReference>
<dbReference type="InterPro" id="IPR018525">
    <property type="entry name" value="MCM_CS"/>
</dbReference>
<dbReference type="SUPFAM" id="SSF50249">
    <property type="entry name" value="Nucleic acid-binding proteins"/>
    <property type="match status" value="1"/>
</dbReference>
<dbReference type="Pfam" id="PF00493">
    <property type="entry name" value="MCM"/>
    <property type="match status" value="1"/>
</dbReference>
<dbReference type="SUPFAM" id="SSF52540">
    <property type="entry name" value="P-loop containing nucleoside triphosphate hydrolases"/>
    <property type="match status" value="1"/>
</dbReference>
<reference evidence="7 8" key="1">
    <citation type="submission" date="2019-01" db="EMBL/GenBank/DDBJ databases">
        <title>Genomes sequencing and comparative genomics of infectious freshwater microsporidia, Cucumispora dikerogammari and Thelohania contejeani.</title>
        <authorList>
            <person name="Cormier A."/>
            <person name="Giraud I."/>
            <person name="Wattier R."/>
            <person name="Teixeira M."/>
            <person name="Grandjean F."/>
            <person name="Rigaud T."/>
            <person name="Cordaux R."/>
        </authorList>
    </citation>
    <scope>NUCLEOTIDE SEQUENCE [LARGE SCALE GENOMIC DNA]</scope>
    <source>
        <strain evidence="7">T1</strain>
        <tissue evidence="7">Spores</tissue>
    </source>
</reference>
<keyword evidence="3 5" id="KW-0067">ATP-binding</keyword>
<name>A0ABQ7I081_9MICR</name>
<evidence type="ECO:0000256" key="5">
    <source>
        <dbReference type="RuleBase" id="RU004070"/>
    </source>
</evidence>
<accession>A0ABQ7I081</accession>
<dbReference type="EC" id="3.6.4.12" evidence="1"/>
<dbReference type="PANTHER" id="PTHR11630">
    <property type="entry name" value="DNA REPLICATION LICENSING FACTOR MCM FAMILY MEMBER"/>
    <property type="match status" value="1"/>
</dbReference>
<dbReference type="Proteomes" id="UP001516464">
    <property type="component" value="Unassembled WGS sequence"/>
</dbReference>
<dbReference type="InterPro" id="IPR012340">
    <property type="entry name" value="NA-bd_OB-fold"/>
</dbReference>
<sequence length="533" mass="59620">MELCNNDPEYANQLVKQINRYMPHLKDTSFRCIPAAILSKTFPRTNQLNRFISIKGTIIKTGAILFKNINDEWVCMKCDEKICGNKIKSIMCESCGSTDIIKKTSYEKASTHQIIRLQDIGNPNTMSDTIEVVLEGDLAGKYTTGQRIIVSGIVALKTGLLKENEDINPTIYIKGLHIEQLDFEMEEDYQNGYLEYFRTKSEFEKRKMLLDFFCSEISGLTHVKLGLLCALVGCGSKPGPRMNCHILLVGDPGMGKTHLMKECMRLVTPSVKVNGIGTSDAGLTVCAVKQGNEWTLEPGALVLADGGICCIDEFTSLRTSDRGGLLEAMEQQTLSVAKAGMVVTLSSRCSIISACNAKSVGDNLSQKISSPLISRFDLIFGIFDQREVEEDIKLTNKILGRGNIIDKSDISDLSKWTHSTLKHYLGVAKQIQVNTNEEVNEIISKYFYYKKRNDKEITIRMLEGIIRLASSLSKLVCSDAISIESAYCAILLVECCLNMKRLVDFDPERVFNDEEEFNSTILKLRDILKINKK</sequence>
<evidence type="ECO:0000256" key="2">
    <source>
        <dbReference type="ARBA" id="ARBA00022741"/>
    </source>
</evidence>
<dbReference type="PRINTS" id="PR01657">
    <property type="entry name" value="MCMFAMILY"/>
</dbReference>
<dbReference type="InterPro" id="IPR027417">
    <property type="entry name" value="P-loop_NTPase"/>
</dbReference>
<dbReference type="InterPro" id="IPR033762">
    <property type="entry name" value="MCM_OB"/>
</dbReference>
<dbReference type="InterPro" id="IPR031327">
    <property type="entry name" value="MCM"/>
</dbReference>
<feature type="domain" description="MCM C-terminal AAA(+) ATPase" evidence="6">
    <location>
        <begin position="205"/>
        <end position="398"/>
    </location>
</feature>
<dbReference type="Gene3D" id="3.40.50.300">
    <property type="entry name" value="P-loop containing nucleotide triphosphate hydrolases"/>
    <property type="match status" value="1"/>
</dbReference>
<keyword evidence="4 5" id="KW-0238">DNA-binding</keyword>
<dbReference type="InterPro" id="IPR001208">
    <property type="entry name" value="MCM_dom"/>
</dbReference>
<dbReference type="PROSITE" id="PS50051">
    <property type="entry name" value="MCM_2"/>
    <property type="match status" value="1"/>
</dbReference>
<dbReference type="SMART" id="SM00350">
    <property type="entry name" value="MCM"/>
    <property type="match status" value="1"/>
</dbReference>